<dbReference type="EMBL" id="JBGBPQ010000018">
    <property type="protein sequence ID" value="KAL1507116.1"/>
    <property type="molecule type" value="Genomic_DNA"/>
</dbReference>
<dbReference type="Pfam" id="PF09749">
    <property type="entry name" value="HVSL"/>
    <property type="match status" value="1"/>
</dbReference>
<evidence type="ECO:0000256" key="1">
    <source>
        <dbReference type="ARBA" id="ARBA00022722"/>
    </source>
</evidence>
<feature type="compositionally biased region" description="Low complexity" evidence="7">
    <location>
        <begin position="75"/>
        <end position="97"/>
    </location>
</feature>
<organism evidence="8 9">
    <name type="scientific">Prymnesium parvum</name>
    <name type="common">Toxic golden alga</name>
    <dbReference type="NCBI Taxonomy" id="97485"/>
    <lineage>
        <taxon>Eukaryota</taxon>
        <taxon>Haptista</taxon>
        <taxon>Haptophyta</taxon>
        <taxon>Prymnesiophyceae</taxon>
        <taxon>Prymnesiales</taxon>
        <taxon>Prymnesiaceae</taxon>
        <taxon>Prymnesium</taxon>
    </lineage>
</organism>
<keyword evidence="3" id="KW-0456">Lyase</keyword>
<evidence type="ECO:0000313" key="9">
    <source>
        <dbReference type="Proteomes" id="UP001515480"/>
    </source>
</evidence>
<dbReference type="AlphaFoldDB" id="A0AB34ISW7"/>
<protein>
    <recommendedName>
        <fullName evidence="5">U6 snRNA phosphodiesterase 1</fullName>
    </recommendedName>
    <alternativeName>
        <fullName evidence="6">3'-5' RNA exonuclease USB1</fullName>
    </alternativeName>
</protein>
<evidence type="ECO:0000256" key="3">
    <source>
        <dbReference type="ARBA" id="ARBA00023239"/>
    </source>
</evidence>
<dbReference type="PANTHER" id="PTHR13522:SF3">
    <property type="entry name" value="U6 SNRNA PHOSPHODIESTERASE 1"/>
    <property type="match status" value="1"/>
</dbReference>
<dbReference type="GO" id="GO:0005634">
    <property type="term" value="C:nucleus"/>
    <property type="evidence" value="ECO:0007669"/>
    <property type="project" value="TreeGrafter"/>
</dbReference>
<gene>
    <name evidence="8" type="ORF">AB1Y20_007972</name>
</gene>
<proteinExistence type="predicted"/>
<dbReference type="GO" id="GO:0034477">
    <property type="term" value="P:U6 snRNA 3'-end processing"/>
    <property type="evidence" value="ECO:0007669"/>
    <property type="project" value="InterPro"/>
</dbReference>
<evidence type="ECO:0000256" key="2">
    <source>
        <dbReference type="ARBA" id="ARBA00022801"/>
    </source>
</evidence>
<keyword evidence="2" id="KW-0378">Hydrolase</keyword>
<comment type="caution">
    <text evidence="8">The sequence shown here is derived from an EMBL/GenBank/DDBJ whole genome shotgun (WGS) entry which is preliminary data.</text>
</comment>
<evidence type="ECO:0000313" key="8">
    <source>
        <dbReference type="EMBL" id="KAL1507116.1"/>
    </source>
</evidence>
<keyword evidence="1" id="KW-0540">Nuclease</keyword>
<accession>A0AB34ISW7</accession>
<evidence type="ECO:0000256" key="4">
    <source>
        <dbReference type="ARBA" id="ARBA00023242"/>
    </source>
</evidence>
<dbReference type="Proteomes" id="UP001515480">
    <property type="component" value="Unassembled WGS sequence"/>
</dbReference>
<dbReference type="GO" id="GO:0016829">
    <property type="term" value="F:lyase activity"/>
    <property type="evidence" value="ECO:0007669"/>
    <property type="project" value="UniProtKB-KW"/>
</dbReference>
<keyword evidence="9" id="KW-1185">Reference proteome</keyword>
<dbReference type="Gene3D" id="3.90.1140.10">
    <property type="entry name" value="Cyclic phosphodiesterase"/>
    <property type="match status" value="1"/>
</dbReference>
<sequence length="303" mass="32210">MAALLVDYSSSDGEEPASTPAATSRPDPSDPHVRPASTHTVDAASLRTRPPSAPPPSDPLALAASELSSDDSDDGGASRPSGSASPVAPASPRSSAEPPLPLPLEEEDSSPAPKRIRQFAHVDGAYATHVYLPIQASAALRRSLDRHASHLRAVDAGAEVHRVDCADLHVSLSRTVVLHQPQLHAFVEAVRFALRRSRAVHAAPVYGPHTLANDTRTRFFSAMELIPNTAAHAAVCGMVDAVDGVMTRFGHPCFYAERRLHFSYAWSLSDIVGGCPLSTESLSVSCDVAVCRIGERTTLIKLR</sequence>
<keyword evidence="4" id="KW-0539">Nucleus</keyword>
<dbReference type="GO" id="GO:0000175">
    <property type="term" value="F:3'-5'-RNA exonuclease activity"/>
    <property type="evidence" value="ECO:0007669"/>
    <property type="project" value="TreeGrafter"/>
</dbReference>
<dbReference type="InterPro" id="IPR027521">
    <property type="entry name" value="Usb1"/>
</dbReference>
<evidence type="ECO:0000256" key="7">
    <source>
        <dbReference type="SAM" id="MobiDB-lite"/>
    </source>
</evidence>
<evidence type="ECO:0000256" key="5">
    <source>
        <dbReference type="ARBA" id="ARBA00029543"/>
    </source>
</evidence>
<name>A0AB34ISW7_PRYPA</name>
<feature type="region of interest" description="Disordered" evidence="7">
    <location>
        <begin position="1"/>
        <end position="112"/>
    </location>
</feature>
<evidence type="ECO:0000256" key="6">
    <source>
        <dbReference type="ARBA" id="ARBA00030030"/>
    </source>
</evidence>
<reference evidence="8 9" key="1">
    <citation type="journal article" date="2024" name="Science">
        <title>Giant polyketide synthase enzymes in the biosynthesis of giant marine polyether toxins.</title>
        <authorList>
            <person name="Fallon T.R."/>
            <person name="Shende V.V."/>
            <person name="Wierzbicki I.H."/>
            <person name="Pendleton A.L."/>
            <person name="Watervoot N.F."/>
            <person name="Auber R.P."/>
            <person name="Gonzalez D.J."/>
            <person name="Wisecaver J.H."/>
            <person name="Moore B.S."/>
        </authorList>
    </citation>
    <scope>NUCLEOTIDE SEQUENCE [LARGE SCALE GENOMIC DNA]</scope>
    <source>
        <strain evidence="8 9">12B1</strain>
    </source>
</reference>
<dbReference type="PANTHER" id="PTHR13522">
    <property type="entry name" value="U6 SNRNA PHOSPHODIESTERASE 1"/>
    <property type="match status" value="1"/>
</dbReference>